<accession>A0A2R4WF36</accession>
<proteinExistence type="predicted"/>
<dbReference type="EMBL" id="CP028843">
    <property type="protein sequence ID" value="AWB20141.1"/>
    <property type="molecule type" value="Genomic_DNA"/>
</dbReference>
<dbReference type="Proteomes" id="UP000244755">
    <property type="component" value="Chromosome 1"/>
</dbReference>
<dbReference type="OrthoDB" id="274823at2"/>
<dbReference type="SUPFAM" id="SSF103039">
    <property type="entry name" value="CheC-like"/>
    <property type="match status" value="1"/>
</dbReference>
<dbReference type="AlphaFoldDB" id="A0A2R4WF36"/>
<feature type="domain" description="Chemotaxis phosphatase CheX-like" evidence="3">
    <location>
        <begin position="70"/>
        <end position="153"/>
    </location>
</feature>
<dbReference type="Gene3D" id="3.40.1550.10">
    <property type="entry name" value="CheC-like"/>
    <property type="match status" value="1"/>
</dbReference>
<sequence>MNADATIGLTELQQDAFTELVNIGVSRAAASLRQMIGTQVLLSVPSVEIVSREAAARLIGEREAAPLVVVHQDFAGAFAGRALLIFPQENGRELVRAVAGEELSPEEVAALEDEALAETGNIILNGCLATMANMLQRTLTMSLPGIVRGDGPRIFGMETGEAPTGAEALVLFLYIDFSVSERDIRGYLAMLMDLPSLENLRVLVDEFIARALGDLDA</sequence>
<evidence type="ECO:0000259" key="3">
    <source>
        <dbReference type="Pfam" id="PF13690"/>
    </source>
</evidence>
<dbReference type="PANTHER" id="PTHR43693">
    <property type="entry name" value="PROTEIN PHOSPHATASE CHEZ"/>
    <property type="match status" value="1"/>
</dbReference>
<evidence type="ECO:0000313" key="4">
    <source>
        <dbReference type="EMBL" id="AWB20141.1"/>
    </source>
</evidence>
<dbReference type="InterPro" id="IPR028051">
    <property type="entry name" value="CheX-like_dom"/>
</dbReference>
<dbReference type="InterPro" id="IPR028976">
    <property type="entry name" value="CheC-like_sf"/>
</dbReference>
<protein>
    <submittedName>
        <fullName evidence="4">Chemotaxis protein CheX</fullName>
    </submittedName>
</protein>
<dbReference type="CDD" id="cd17910">
    <property type="entry name" value="CheC_ClassII"/>
    <property type="match status" value="1"/>
</dbReference>
<keyword evidence="5" id="KW-1185">Reference proteome</keyword>
<evidence type="ECO:0000313" key="5">
    <source>
        <dbReference type="Proteomes" id="UP000244755"/>
    </source>
</evidence>
<dbReference type="GO" id="GO:0006935">
    <property type="term" value="P:chemotaxis"/>
    <property type="evidence" value="ECO:0007669"/>
    <property type="project" value="UniProtKB-KW"/>
</dbReference>
<gene>
    <name evidence="4" type="ORF">DA075_03655</name>
</gene>
<organism evidence="4 5">
    <name type="scientific">Methylobacterium currus</name>
    <dbReference type="NCBI Taxonomy" id="2051553"/>
    <lineage>
        <taxon>Bacteria</taxon>
        <taxon>Pseudomonadati</taxon>
        <taxon>Pseudomonadota</taxon>
        <taxon>Alphaproteobacteria</taxon>
        <taxon>Hyphomicrobiales</taxon>
        <taxon>Methylobacteriaceae</taxon>
        <taxon>Methylobacterium</taxon>
    </lineage>
</organism>
<keyword evidence="2" id="KW-0378">Hydrolase</keyword>
<dbReference type="Pfam" id="PF13690">
    <property type="entry name" value="CheX"/>
    <property type="match status" value="1"/>
</dbReference>
<evidence type="ECO:0000256" key="2">
    <source>
        <dbReference type="ARBA" id="ARBA00022801"/>
    </source>
</evidence>
<dbReference type="RefSeq" id="WP_099952056.1">
    <property type="nucleotide sequence ID" value="NZ_CP028843.1"/>
</dbReference>
<keyword evidence="1" id="KW-0145">Chemotaxis</keyword>
<dbReference type="KEGG" id="mee:DA075_03655"/>
<reference evidence="4 5" key="1">
    <citation type="submission" date="2018-04" db="EMBL/GenBank/DDBJ databases">
        <title>Methylobacterium sp. PR1016A genome.</title>
        <authorList>
            <person name="Park W."/>
        </authorList>
    </citation>
    <scope>NUCLEOTIDE SEQUENCE [LARGE SCALE GENOMIC DNA]</scope>
    <source>
        <strain evidence="4 5">PR1016A</strain>
    </source>
</reference>
<evidence type="ECO:0000256" key="1">
    <source>
        <dbReference type="ARBA" id="ARBA00022500"/>
    </source>
</evidence>
<dbReference type="InterPro" id="IPR050992">
    <property type="entry name" value="CheZ_family_phosphatases"/>
</dbReference>
<name>A0A2R4WF36_9HYPH</name>
<dbReference type="PANTHER" id="PTHR43693:SF1">
    <property type="entry name" value="PROTEIN PHOSPHATASE CHEZ"/>
    <property type="match status" value="1"/>
</dbReference>
<dbReference type="GO" id="GO:0016787">
    <property type="term" value="F:hydrolase activity"/>
    <property type="evidence" value="ECO:0007669"/>
    <property type="project" value="UniProtKB-KW"/>
</dbReference>